<protein>
    <recommendedName>
        <fullName evidence="10">KIF-binding protein</fullName>
    </recommendedName>
</protein>
<evidence type="ECO:0000256" key="7">
    <source>
        <dbReference type="ARBA" id="ARBA00023306"/>
    </source>
</evidence>
<comment type="subcellular location">
    <subcellularLocation>
        <location evidence="1">Nucleus</location>
    </subcellularLocation>
</comment>
<reference evidence="8 9" key="1">
    <citation type="journal article" date="2023" name="Nat. Commun.">
        <title>Origin of minicircular mitochondrial genomes in red algae.</title>
        <authorList>
            <person name="Lee Y."/>
            <person name="Cho C.H."/>
            <person name="Lee Y.M."/>
            <person name="Park S.I."/>
            <person name="Yang J.H."/>
            <person name="West J.A."/>
            <person name="Bhattacharya D."/>
            <person name="Yoon H.S."/>
        </authorList>
    </citation>
    <scope>NUCLEOTIDE SEQUENCE [LARGE SCALE GENOMIC DNA]</scope>
    <source>
        <strain evidence="8 9">CCMP1338</strain>
        <tissue evidence="8">Whole cell</tissue>
    </source>
</reference>
<proteinExistence type="inferred from homology"/>
<dbReference type="EMBL" id="JAMWBK010000009">
    <property type="protein sequence ID" value="KAJ8902470.1"/>
    <property type="molecule type" value="Genomic_DNA"/>
</dbReference>
<evidence type="ECO:0000256" key="6">
    <source>
        <dbReference type="ARBA" id="ARBA00023242"/>
    </source>
</evidence>
<dbReference type="Proteomes" id="UP001157974">
    <property type="component" value="Unassembled WGS sequence"/>
</dbReference>
<evidence type="ECO:0000256" key="1">
    <source>
        <dbReference type="ARBA" id="ARBA00004123"/>
    </source>
</evidence>
<keyword evidence="4" id="KW-0498">Mitosis</keyword>
<dbReference type="InterPro" id="IPR019440">
    <property type="entry name" value="MAU2"/>
</dbReference>
<evidence type="ECO:0000313" key="9">
    <source>
        <dbReference type="Proteomes" id="UP001157974"/>
    </source>
</evidence>
<name>A0AAV8UIX2_9RHOD</name>
<evidence type="ECO:0000313" key="8">
    <source>
        <dbReference type="EMBL" id="KAJ8902470.1"/>
    </source>
</evidence>
<organism evidence="8 9">
    <name type="scientific">Rhodosorus marinus</name>
    <dbReference type="NCBI Taxonomy" id="101924"/>
    <lineage>
        <taxon>Eukaryota</taxon>
        <taxon>Rhodophyta</taxon>
        <taxon>Stylonematophyceae</taxon>
        <taxon>Stylonematales</taxon>
        <taxon>Stylonemataceae</taxon>
        <taxon>Rhodosorus</taxon>
    </lineage>
</organism>
<keyword evidence="9" id="KW-1185">Reference proteome</keyword>
<gene>
    <name evidence="8" type="ORF">NDN08_006874</name>
</gene>
<keyword evidence="5" id="KW-0159">Chromosome partition</keyword>
<evidence type="ECO:0000256" key="3">
    <source>
        <dbReference type="ARBA" id="ARBA00022618"/>
    </source>
</evidence>
<evidence type="ECO:0008006" key="10">
    <source>
        <dbReference type="Google" id="ProtNLM"/>
    </source>
</evidence>
<dbReference type="GO" id="GO:0007059">
    <property type="term" value="P:chromosome segregation"/>
    <property type="evidence" value="ECO:0007669"/>
    <property type="project" value="UniProtKB-KW"/>
</dbReference>
<accession>A0AAV8UIX2</accession>
<keyword evidence="6" id="KW-0539">Nucleus</keyword>
<dbReference type="GO" id="GO:0051301">
    <property type="term" value="P:cell division"/>
    <property type="evidence" value="ECO:0007669"/>
    <property type="project" value="UniProtKB-KW"/>
</dbReference>
<keyword evidence="7" id="KW-0131">Cell cycle</keyword>
<comment type="caution">
    <text evidence="8">The sequence shown here is derived from an EMBL/GenBank/DDBJ whole genome shotgun (WGS) entry which is preliminary data.</text>
</comment>
<evidence type="ECO:0000256" key="4">
    <source>
        <dbReference type="ARBA" id="ARBA00022776"/>
    </source>
</evidence>
<evidence type="ECO:0000256" key="2">
    <source>
        <dbReference type="ARBA" id="ARBA00008585"/>
    </source>
</evidence>
<keyword evidence="3" id="KW-0132">Cell division</keyword>
<dbReference type="GO" id="GO:0007064">
    <property type="term" value="P:mitotic sister chromatid cohesion"/>
    <property type="evidence" value="ECO:0007669"/>
    <property type="project" value="InterPro"/>
</dbReference>
<sequence>MDGGELTQVLVEFGEDLCRSGRVRSAALAFEASLKTDEALRMSPRAQARIRLRAADYMLKFCSVDDVSLGRIAHNLEKAEILVNGLEHSLAKDWLILKGLQVQTYSRLQLHGKGMRATTDALTGLNVISSAIGPSEARKWIFYFRFKAVELSRDSGDYKGARKFIEENIAAARTLKDTVLLAACLLVRAQYCMGITPMEEDEVLEGLREVDLVLRGLAKQPGDDARNPATQMLRSCADVLRTFMDIRLGQLAGVDRRLRRIVENARILGDHQAEPTWQWLPSHVIYYIASHFKYLTGAASESNERSSALDPLPKELLTQDFEIDNVQKLFQPMGEGRDDDEYFHLSPRALTSLAAMLLEGRARFHLSKCNFAKAEDCIGAVENVVHEGFAEVPSTLHQLKGELAALGGGLSDKARNAFLQAKNLSGESSDVRMLADAYLALFRKNASDNIRFERTRGTESGVESQRERNPLVKATASLLHAAGCLHRGFQESAQTRKALRECLSLICFECKGALSYQSKQISSNALWLLSQFYLCLIGNTSESQNWTRTAIEMSRETQDLHSEQKTVQLKMDLHKRARELDAYEQARKQKELVEVEYKRRRKEAY</sequence>
<dbReference type="GO" id="GO:0005634">
    <property type="term" value="C:nucleus"/>
    <property type="evidence" value="ECO:0007669"/>
    <property type="project" value="UniProtKB-SubCell"/>
</dbReference>
<dbReference type="AlphaFoldDB" id="A0AAV8UIX2"/>
<dbReference type="PANTHER" id="PTHR21394">
    <property type="entry name" value="MAU2 CHROMATID COHESION FACTOR HOMOLOG"/>
    <property type="match status" value="1"/>
</dbReference>
<comment type="similarity">
    <text evidence="2">Belongs to the SCC4/mau-2 family.</text>
</comment>
<evidence type="ECO:0000256" key="5">
    <source>
        <dbReference type="ARBA" id="ARBA00022829"/>
    </source>
</evidence>